<keyword evidence="3" id="KW-1185">Reference proteome</keyword>
<dbReference type="KEGG" id="oho:Oweho_3519"/>
<feature type="transmembrane region" description="Helical" evidence="1">
    <location>
        <begin position="6"/>
        <end position="28"/>
    </location>
</feature>
<dbReference type="Proteomes" id="UP000005631">
    <property type="component" value="Chromosome"/>
</dbReference>
<dbReference type="AlphaFoldDB" id="G8R6K4"/>
<proteinExistence type="predicted"/>
<keyword evidence="1" id="KW-0472">Membrane</keyword>
<organism evidence="2 3">
    <name type="scientific">Owenweeksia hongkongensis (strain DSM 17368 / CIP 108786 / JCM 12287 / NRRL B-23963 / UST20020801)</name>
    <dbReference type="NCBI Taxonomy" id="926562"/>
    <lineage>
        <taxon>Bacteria</taxon>
        <taxon>Pseudomonadati</taxon>
        <taxon>Bacteroidota</taxon>
        <taxon>Flavobacteriia</taxon>
        <taxon>Flavobacteriales</taxon>
        <taxon>Owenweeksiaceae</taxon>
        <taxon>Owenweeksia</taxon>
    </lineage>
</organism>
<evidence type="ECO:0000313" key="2">
    <source>
        <dbReference type="EMBL" id="AEV34467.1"/>
    </source>
</evidence>
<dbReference type="EMBL" id="CP003156">
    <property type="protein sequence ID" value="AEV34467.1"/>
    <property type="molecule type" value="Genomic_DNA"/>
</dbReference>
<sequence>MLFQIIFVFLVLALLLLILLLFTIKAGFQLQYLRLKSKKKEGKVWDILKFSGATAPDKKLRYEAFMLFPMLYPIVLDEKREELNNIKRRIKRIHIGIYVILIALIILAIYSEKLFPTTA</sequence>
<protein>
    <submittedName>
        <fullName evidence="2">Uncharacterized protein</fullName>
    </submittedName>
</protein>
<name>G8R6K4_OWEHD</name>
<reference evidence="2 3" key="1">
    <citation type="journal article" date="2012" name="Stand. Genomic Sci.">
        <title>Genome sequence of the orange-pigmented seawater bacterium Owenweeksia hongkongensis type strain (UST20020801(T)).</title>
        <authorList>
            <person name="Riedel T."/>
            <person name="Held B."/>
            <person name="Nolan M."/>
            <person name="Lucas S."/>
            <person name="Lapidus A."/>
            <person name="Tice H."/>
            <person name="Del Rio T.G."/>
            <person name="Cheng J.F."/>
            <person name="Han C."/>
            <person name="Tapia R."/>
            <person name="Goodwin L.A."/>
            <person name="Pitluck S."/>
            <person name="Liolios K."/>
            <person name="Mavromatis K."/>
            <person name="Pagani I."/>
            <person name="Ivanova N."/>
            <person name="Mikhailova N."/>
            <person name="Pati A."/>
            <person name="Chen A."/>
            <person name="Palaniappan K."/>
            <person name="Rohde M."/>
            <person name="Tindall B.J."/>
            <person name="Detter J.C."/>
            <person name="Goker M."/>
            <person name="Woyke T."/>
            <person name="Bristow J."/>
            <person name="Eisen J.A."/>
            <person name="Markowitz V."/>
            <person name="Hugenholtz P."/>
            <person name="Klenk H.P."/>
            <person name="Kyrpides N.C."/>
        </authorList>
    </citation>
    <scope>NUCLEOTIDE SEQUENCE</scope>
    <source>
        <strain evidence="3">DSM 17368 / JCM 12287 / NRRL B-23963</strain>
    </source>
</reference>
<keyword evidence="1" id="KW-0812">Transmembrane</keyword>
<dbReference type="OrthoDB" id="1467940at2"/>
<feature type="transmembrane region" description="Helical" evidence="1">
    <location>
        <begin position="93"/>
        <end position="111"/>
    </location>
</feature>
<dbReference type="STRING" id="926562.Oweho_3519"/>
<accession>G8R6K4</accession>
<keyword evidence="1" id="KW-1133">Transmembrane helix</keyword>
<dbReference type="HOGENOM" id="CLU_2059041_0_0_10"/>
<evidence type="ECO:0000256" key="1">
    <source>
        <dbReference type="SAM" id="Phobius"/>
    </source>
</evidence>
<dbReference type="RefSeq" id="WP_014203814.1">
    <property type="nucleotide sequence ID" value="NC_016599.1"/>
</dbReference>
<evidence type="ECO:0000313" key="3">
    <source>
        <dbReference type="Proteomes" id="UP000005631"/>
    </source>
</evidence>
<gene>
    <name evidence="2" type="ordered locus">Oweho_3519</name>
</gene>